<accession>A0A6B3NGX9</accession>
<dbReference type="GO" id="GO:0016491">
    <property type="term" value="F:oxidoreductase activity"/>
    <property type="evidence" value="ECO:0007669"/>
    <property type="project" value="TreeGrafter"/>
</dbReference>
<dbReference type="InterPro" id="IPR000357">
    <property type="entry name" value="HEAT"/>
</dbReference>
<evidence type="ECO:0000256" key="4">
    <source>
        <dbReference type="ARBA" id="ARBA00045876"/>
    </source>
</evidence>
<dbReference type="AlphaFoldDB" id="A0A6B3NGX9"/>
<name>A0A6B3NGX9_9CYAN</name>
<keyword evidence="5" id="KW-0472">Membrane</keyword>
<dbReference type="Gene3D" id="1.25.10.10">
    <property type="entry name" value="Leucine-rich Repeat Variant"/>
    <property type="match status" value="3"/>
</dbReference>
<dbReference type="SUPFAM" id="SSF52540">
    <property type="entry name" value="P-loop containing nucleoside triphosphate hydrolases"/>
    <property type="match status" value="1"/>
</dbReference>
<proteinExistence type="predicted"/>
<evidence type="ECO:0000256" key="2">
    <source>
        <dbReference type="ARBA" id="ARBA00022737"/>
    </source>
</evidence>
<dbReference type="InterPro" id="IPR027417">
    <property type="entry name" value="P-loop_NTPase"/>
</dbReference>
<dbReference type="InterPro" id="IPR011989">
    <property type="entry name" value="ARM-like"/>
</dbReference>
<dbReference type="PANTHER" id="PTHR12697">
    <property type="entry name" value="PBS LYASE HEAT-LIKE PROTEIN"/>
    <property type="match status" value="1"/>
</dbReference>
<protein>
    <submittedName>
        <fullName evidence="6">HEAT repeat domain-containing protein</fullName>
    </submittedName>
</protein>
<dbReference type="InterPro" id="IPR004155">
    <property type="entry name" value="PBS_lyase_HEAT"/>
</dbReference>
<keyword evidence="3" id="KW-0605">Phycobilisome</keyword>
<feature type="transmembrane region" description="Helical" evidence="5">
    <location>
        <begin position="477"/>
        <end position="495"/>
    </location>
</feature>
<keyword evidence="5" id="KW-0812">Transmembrane</keyword>
<dbReference type="SUPFAM" id="SSF48371">
    <property type="entry name" value="ARM repeat"/>
    <property type="match status" value="1"/>
</dbReference>
<comment type="caution">
    <text evidence="6">The sequence shown here is derived from an EMBL/GenBank/DDBJ whole genome shotgun (WGS) entry which is preliminary data.</text>
</comment>
<dbReference type="Pfam" id="PF13646">
    <property type="entry name" value="HEAT_2"/>
    <property type="match status" value="4"/>
</dbReference>
<dbReference type="PANTHER" id="PTHR12697:SF5">
    <property type="entry name" value="DEOXYHYPUSINE HYDROXYLASE"/>
    <property type="match status" value="1"/>
</dbReference>
<keyword evidence="5" id="KW-1133">Transmembrane helix</keyword>
<comment type="function">
    <text evidence="4">Catalyzes the hydroxylation of the N(6)-(4-aminobutyl)-L-lysine intermediate produced by deoxyhypusine synthase/DHPS on a critical lysine of the eukaryotic translation initiation factor 5A/eIF-5A. This is the second step of the post-translational modification of that lysine into an unusual amino acid residue named hypusine. Hypusination is unique to mature eIF-5A factor and is essential for its function.</text>
</comment>
<dbReference type="EMBL" id="JAAHFQ010000342">
    <property type="protein sequence ID" value="NER29284.1"/>
    <property type="molecule type" value="Genomic_DNA"/>
</dbReference>
<evidence type="ECO:0000256" key="5">
    <source>
        <dbReference type="SAM" id="Phobius"/>
    </source>
</evidence>
<dbReference type="InterPro" id="IPR016024">
    <property type="entry name" value="ARM-type_fold"/>
</dbReference>
<reference evidence="6" key="1">
    <citation type="submission" date="2019-11" db="EMBL/GenBank/DDBJ databases">
        <title>Genomic insights into an expanded diversity of filamentous marine cyanobacteria reveals the extraordinary biosynthetic potential of Moorea and Okeania.</title>
        <authorList>
            <person name="Ferreira Leao T."/>
            <person name="Wang M."/>
            <person name="Moss N."/>
            <person name="Da Silva R."/>
            <person name="Sanders J."/>
            <person name="Nurk S."/>
            <person name="Gurevich A."/>
            <person name="Humphrey G."/>
            <person name="Reher R."/>
            <person name="Zhu Q."/>
            <person name="Belda-Ferre P."/>
            <person name="Glukhov E."/>
            <person name="Rex R."/>
            <person name="Dorrestein P.C."/>
            <person name="Knight R."/>
            <person name="Pevzner P."/>
            <person name="Gerwick W.H."/>
            <person name="Gerwick L."/>
        </authorList>
    </citation>
    <scope>NUCLEOTIDE SEQUENCE</scope>
    <source>
        <strain evidence="6">SIO1C4</strain>
    </source>
</reference>
<keyword evidence="1" id="KW-0042">Antenna complex</keyword>
<gene>
    <name evidence="6" type="ORF">F6J89_17080</name>
</gene>
<feature type="non-terminal residue" evidence="6">
    <location>
        <position position="1"/>
    </location>
</feature>
<keyword evidence="2" id="KW-0677">Repeat</keyword>
<dbReference type="GO" id="GO:0030089">
    <property type="term" value="C:phycobilisome"/>
    <property type="evidence" value="ECO:0007669"/>
    <property type="project" value="UniProtKB-KW"/>
</dbReference>
<organism evidence="6">
    <name type="scientific">Symploca sp. SIO1C4</name>
    <dbReference type="NCBI Taxonomy" id="2607765"/>
    <lineage>
        <taxon>Bacteria</taxon>
        <taxon>Bacillati</taxon>
        <taxon>Cyanobacteriota</taxon>
        <taxon>Cyanophyceae</taxon>
        <taxon>Coleofasciculales</taxon>
        <taxon>Coleofasciculaceae</taxon>
        <taxon>Symploca</taxon>
    </lineage>
</organism>
<evidence type="ECO:0000256" key="1">
    <source>
        <dbReference type="ARBA" id="ARBA00022549"/>
    </source>
</evidence>
<sequence>CAAGSKYAPDMVKLLSDSDSYVRDSAAEALGKMGAAGSKFAPDMVKLLSDSDRYVRDSAAYALGNIGAADSKFAPDIVKLLSDSDRYVRDSAAEALGKMGAAGSKFAPDMVKLLSHSDSDVRSRAAYALGKMGAAGSKFAPDMVKLLSHSDGNVRFRAAEALGNIGAAGSKFAPDIVKLLSDSDSRVRFRAAYALGKMGAAGSKFAPDIVKLLSDSDWRVRFHAAEALGKMGAAGSKFAPDMVKLLSDSDSRVRDRAARTLGNIGAADSKFAPDMVKLLNHSDRPVRYSAAEALGEMGQLEIKDLLAVLNEVYRCYQGEAPILRFLSYLLSSGEKDSLLLIKWLGLPKKYPDEISPLNRQEGEKVLQLFAKVWKPSQSLDMLGNDLEEQIAVVVNQVNWKPADIPLLKEHYQNLKQADSRLAAVVNSKIIALEGKQWFFIFFKLWLAHLSLWLILITAYPHSRQVQTLIWNRKTRQLFGLGYIGIALTAIPFLRYRLLAPFSKILLADANLDSFDTQAYFPNSHIQIKRAIHTQPIQTVISQLQSPIVLEGESGLGKSIFLRNLVKTSGRLAVYLPASKCTAGVIEAIQAKLPISAHDSKFLQSLIDYNTLDICIDGLNEVTPDTRATISSFVERHFQGHIIITTQP</sequence>
<dbReference type="PROSITE" id="PS50077">
    <property type="entry name" value="HEAT_REPEAT"/>
    <property type="match status" value="1"/>
</dbReference>
<dbReference type="InterPro" id="IPR021133">
    <property type="entry name" value="HEAT_type_2"/>
</dbReference>
<dbReference type="Gene3D" id="3.40.50.300">
    <property type="entry name" value="P-loop containing nucleotide triphosphate hydrolases"/>
    <property type="match status" value="1"/>
</dbReference>
<feature type="transmembrane region" description="Helical" evidence="5">
    <location>
        <begin position="437"/>
        <end position="456"/>
    </location>
</feature>
<evidence type="ECO:0000313" key="6">
    <source>
        <dbReference type="EMBL" id="NER29284.1"/>
    </source>
</evidence>
<dbReference type="Pfam" id="PF02985">
    <property type="entry name" value="HEAT"/>
    <property type="match status" value="1"/>
</dbReference>
<dbReference type="SMART" id="SM00567">
    <property type="entry name" value="EZ_HEAT"/>
    <property type="match status" value="9"/>
</dbReference>
<evidence type="ECO:0000256" key="3">
    <source>
        <dbReference type="ARBA" id="ARBA00022738"/>
    </source>
</evidence>